<dbReference type="RefSeq" id="WP_364591525.1">
    <property type="nucleotide sequence ID" value="NZ_JBFAQK010000011.1"/>
</dbReference>
<feature type="transmembrane region" description="Helical" evidence="1">
    <location>
        <begin position="57"/>
        <end position="75"/>
    </location>
</feature>
<feature type="transmembrane region" description="Helical" evidence="1">
    <location>
        <begin position="324"/>
        <end position="347"/>
    </location>
</feature>
<sequence>MYTAHLGPDPSVGGAVGWAMEAARGRSASLFALLAGFTLVILTGRPEPRTGRAGRQAVGKVLIRSFFLIALGYVLTALDTHVLVILSYYGVLFVLALPLYRLRAATLGAVAGASALVMPQVLYLLRTAVDSGTWADTLVTHDPLARATDSDGLLELFVTGAYPVLTWLPLIVTGMAVARLDLRRPGIVGKVGLLGGVLAVIGYGGSWLALHLVPGALEGVRDASGTGSAASAWWSDAVGADPVPGMPAWLLVASPHSQTTLSVLANAGVALAVVAVCLVCTGRSARLRWVATPVSAVGSIALTAYVGHIVAIKVLGTGDLPDSAALPVFLSFAAAAMLFALVWTRFFRRGPLEYLMHALTMPARLIP</sequence>
<evidence type="ECO:0000313" key="3">
    <source>
        <dbReference type="EMBL" id="MEV4681341.1"/>
    </source>
</evidence>
<comment type="caution">
    <text evidence="3">The sequence shown here is derived from an EMBL/GenBank/DDBJ whole genome shotgun (WGS) entry which is preliminary data.</text>
</comment>
<dbReference type="EMBL" id="JBFAQK010000011">
    <property type="protein sequence ID" value="MEV4681341.1"/>
    <property type="molecule type" value="Genomic_DNA"/>
</dbReference>
<evidence type="ECO:0000313" key="4">
    <source>
        <dbReference type="Proteomes" id="UP001552521"/>
    </source>
</evidence>
<feature type="transmembrane region" description="Helical" evidence="1">
    <location>
        <begin position="263"/>
        <end position="282"/>
    </location>
</feature>
<proteinExistence type="predicted"/>
<evidence type="ECO:0000259" key="2">
    <source>
        <dbReference type="Pfam" id="PF04235"/>
    </source>
</evidence>
<reference evidence="3 4" key="1">
    <citation type="submission" date="2024-06" db="EMBL/GenBank/DDBJ databases">
        <title>The Natural Products Discovery Center: Release of the First 8490 Sequenced Strains for Exploring Actinobacteria Biosynthetic Diversity.</title>
        <authorList>
            <person name="Kalkreuter E."/>
            <person name="Kautsar S.A."/>
            <person name="Yang D."/>
            <person name="Bader C.D."/>
            <person name="Teijaro C.N."/>
            <person name="Fluegel L."/>
            <person name="Davis C.M."/>
            <person name="Simpson J.R."/>
            <person name="Lauterbach L."/>
            <person name="Steele A.D."/>
            <person name="Gui C."/>
            <person name="Meng S."/>
            <person name="Li G."/>
            <person name="Viehrig K."/>
            <person name="Ye F."/>
            <person name="Su P."/>
            <person name="Kiefer A.F."/>
            <person name="Nichols A."/>
            <person name="Cepeda A.J."/>
            <person name="Yan W."/>
            <person name="Fan B."/>
            <person name="Jiang Y."/>
            <person name="Adhikari A."/>
            <person name="Zheng C.-J."/>
            <person name="Schuster L."/>
            <person name="Cowan T.M."/>
            <person name="Smanski M.J."/>
            <person name="Chevrette M.G."/>
            <person name="De Carvalho L.P.S."/>
            <person name="Shen B."/>
        </authorList>
    </citation>
    <scope>NUCLEOTIDE SEQUENCE [LARGE SCALE GENOMIC DNA]</scope>
    <source>
        <strain evidence="3 4">NPDC049344</strain>
    </source>
</reference>
<feature type="transmembrane region" description="Helical" evidence="1">
    <location>
        <begin position="28"/>
        <end position="45"/>
    </location>
</feature>
<protein>
    <submittedName>
        <fullName evidence="3">DUF418 domain-containing protein</fullName>
    </submittedName>
</protein>
<dbReference type="Pfam" id="PF04235">
    <property type="entry name" value="DUF418"/>
    <property type="match status" value="1"/>
</dbReference>
<keyword evidence="4" id="KW-1185">Reference proteome</keyword>
<feature type="transmembrane region" description="Helical" evidence="1">
    <location>
        <begin position="81"/>
        <end position="100"/>
    </location>
</feature>
<keyword evidence="1" id="KW-0812">Transmembrane</keyword>
<dbReference type="InterPro" id="IPR007349">
    <property type="entry name" value="DUF418"/>
</dbReference>
<dbReference type="PANTHER" id="PTHR30590">
    <property type="entry name" value="INNER MEMBRANE PROTEIN"/>
    <property type="match status" value="1"/>
</dbReference>
<keyword evidence="1" id="KW-0472">Membrane</keyword>
<keyword evidence="1" id="KW-1133">Transmembrane helix</keyword>
<feature type="transmembrane region" description="Helical" evidence="1">
    <location>
        <begin position="160"/>
        <end position="179"/>
    </location>
</feature>
<gene>
    <name evidence="3" type="ORF">AB0K36_11260</name>
</gene>
<name>A0ABV3HSF9_9ACTN</name>
<dbReference type="InterPro" id="IPR052529">
    <property type="entry name" value="Bact_Transport_Assoc"/>
</dbReference>
<feature type="transmembrane region" description="Helical" evidence="1">
    <location>
        <begin position="107"/>
        <end position="125"/>
    </location>
</feature>
<feature type="transmembrane region" description="Helical" evidence="1">
    <location>
        <begin position="191"/>
        <end position="210"/>
    </location>
</feature>
<feature type="transmembrane region" description="Helical" evidence="1">
    <location>
        <begin position="289"/>
        <end position="312"/>
    </location>
</feature>
<organism evidence="3 4">
    <name type="scientific">Streptomyces kurssanovii</name>
    <dbReference type="NCBI Taxonomy" id="67312"/>
    <lineage>
        <taxon>Bacteria</taxon>
        <taxon>Bacillati</taxon>
        <taxon>Actinomycetota</taxon>
        <taxon>Actinomycetes</taxon>
        <taxon>Kitasatosporales</taxon>
        <taxon>Streptomycetaceae</taxon>
        <taxon>Streptomyces</taxon>
    </lineage>
</organism>
<feature type="domain" description="DUF418" evidence="2">
    <location>
        <begin position="251"/>
        <end position="361"/>
    </location>
</feature>
<accession>A0ABV3HSF9</accession>
<dbReference type="PANTHER" id="PTHR30590:SF3">
    <property type="entry name" value="HYPOTHETICAL MEMBRANE SPANNING PROTEIN"/>
    <property type="match status" value="1"/>
</dbReference>
<dbReference type="Proteomes" id="UP001552521">
    <property type="component" value="Unassembled WGS sequence"/>
</dbReference>
<evidence type="ECO:0000256" key="1">
    <source>
        <dbReference type="SAM" id="Phobius"/>
    </source>
</evidence>